<feature type="region of interest" description="Disordered" evidence="1">
    <location>
        <begin position="599"/>
        <end position="622"/>
    </location>
</feature>
<evidence type="ECO:0000313" key="3">
    <source>
        <dbReference type="Proteomes" id="UP000179807"/>
    </source>
</evidence>
<reference evidence="2" key="1">
    <citation type="submission" date="2016-10" db="EMBL/GenBank/DDBJ databases">
        <authorList>
            <person name="Benchimol M."/>
            <person name="Almeida L.G."/>
            <person name="Vasconcelos A.T."/>
            <person name="Perreira-Neves A."/>
            <person name="Rosa I.A."/>
            <person name="Tasca T."/>
            <person name="Bogo M.R."/>
            <person name="de Souza W."/>
        </authorList>
    </citation>
    <scope>NUCLEOTIDE SEQUENCE [LARGE SCALE GENOMIC DNA]</scope>
    <source>
        <strain evidence="2">K</strain>
    </source>
</reference>
<feature type="compositionally biased region" description="Polar residues" evidence="1">
    <location>
        <begin position="600"/>
        <end position="622"/>
    </location>
</feature>
<dbReference type="VEuPathDB" id="TrichDB:TRFO_41647"/>
<protein>
    <submittedName>
        <fullName evidence="2">Uncharacterized protein</fullName>
    </submittedName>
</protein>
<accession>A0A1J4L436</accession>
<dbReference type="SUPFAM" id="SSF69322">
    <property type="entry name" value="Tricorn protease domain 2"/>
    <property type="match status" value="1"/>
</dbReference>
<sequence length="1228" mass="136552">MSQCKLSFKSWPFPPFSDASSSASLSSLSNPKQILSMSKFGLLAYSNDNILTIFAEEYDRYTPLSMWKPFSRHCITAIGWYDASRCFDVSLPVFVIASELGHLIVYDIRSQNAFGSIQRKDDFITSIQWSPHSTTDFYAGTNTGYLLKCHLIVSGSSSQLQIQWEIKASEESLPIDFICIDEVTGERAVAVSKSGFVFIVNSLNTDKPKLSPEYVKLYDKSVKITHCSFFPLHSTYLIIATNKESLLYAIEEKCTVSFLNIPDIQKIQVSRTLGNKAIVVRADTIELWELNKETNSRISSIKMSTTKLSTSSEICLVDMFDDTVVLLTAKNWLTTVQLRNNKMFVTRQVKLFDSQPNDCSFSNDSFAFCMEDGQIMITRSSHPTLVMQMSWDVKKPTKRQRNNSTSDSHEKLTPSKTPPAKNTKGDQTKTNYIKETPKPATVNSNSPSKDTPKSTKQGNDSKIDSQKNKQNQNVKMNLKAGIVDKFIDVQDSDSDDFINDTVKNEANIPLTHSGSSSNIFSSHSTFTNGDFKSVIIGDERISVNSNQNSPGKGYSKTTDDLIRPYSSTKDRFFMNSMTRTFDPLPEDGEILSVSILPGSRNKSGSEQQNNMKCQGESSTSSIKSIALPDRMKRKRRLSSSLAEAEVVQQQDPLLSQIAEKSKIAMHKDLSFTFSRIDTASHDKVQQNKDRQKKTIFGNNCSFLWCYQIAENTKLNRIELISGTRLLTWSQPIQQVIKSISNSNLHQLSESANSASSNSGQNSGIVQSSSNSNIKNSLEKNVLYMVDLKRHIVTPILQKSGMYITSVVVSSDKQLFAVVVNNFLVTVFRNRENPRFIGTITSTDDIVITFIKGMVVVLRSGGTILVSLPIDPKKPVLKFNGKRQLVLKNNHGKIIAAIGGPNGIILGTSTGWVLKVEPVTYNIVEICQMKGEIVQLRSGPKQIYIARDITGSVIVLNIEGCQSKIKGSYKNAVAISPLIVVVTTSKSLEAIQLIGHYRATFPTVAARHPLMKPRPKWANSLLADDPTVDQLPKYGVPLISKMIIAVKNPRYSIILTELLRNLIIKSPELCHKAFRYSLLIKDRKTAKQILTSCPPNDPEFINSIYKRALFVKPSLESEESAKVAAKALLGASRYRDAIDVLLISGLWIVAVKMLITHGRITDAVHVARSLAKNSTIEVLKEIAEMLISKKTMVSEAAIILCEGGFIEDAMSLLEDMGEAEQARVLLLSE</sequence>
<name>A0A1J4L436_9EUKA</name>
<dbReference type="InterPro" id="IPR015943">
    <property type="entry name" value="WD40/YVTN_repeat-like_dom_sf"/>
</dbReference>
<feature type="region of interest" description="Disordered" evidence="1">
    <location>
        <begin position="391"/>
        <end position="474"/>
    </location>
</feature>
<gene>
    <name evidence="2" type="ORF">TRFO_41647</name>
</gene>
<dbReference type="Proteomes" id="UP000179807">
    <property type="component" value="Unassembled WGS sequence"/>
</dbReference>
<feature type="compositionally biased region" description="Polar residues" evidence="1">
    <location>
        <begin position="441"/>
        <end position="458"/>
    </location>
</feature>
<dbReference type="Gene3D" id="2.130.10.10">
    <property type="entry name" value="YVTN repeat-like/Quinoprotein amine dehydrogenase"/>
    <property type="match status" value="1"/>
</dbReference>
<evidence type="ECO:0000256" key="1">
    <source>
        <dbReference type="SAM" id="MobiDB-lite"/>
    </source>
</evidence>
<proteinExistence type="predicted"/>
<dbReference type="InterPro" id="IPR036322">
    <property type="entry name" value="WD40_repeat_dom_sf"/>
</dbReference>
<feature type="region of interest" description="Disordered" evidence="1">
    <location>
        <begin position="750"/>
        <end position="770"/>
    </location>
</feature>
<evidence type="ECO:0000313" key="2">
    <source>
        <dbReference type="EMBL" id="OHT16685.1"/>
    </source>
</evidence>
<comment type="caution">
    <text evidence="2">The sequence shown here is derived from an EMBL/GenBank/DDBJ whole genome shotgun (WGS) entry which is preliminary data.</text>
</comment>
<feature type="compositionally biased region" description="Low complexity" evidence="1">
    <location>
        <begin position="750"/>
        <end position="763"/>
    </location>
</feature>
<dbReference type="RefSeq" id="XP_068369821.1">
    <property type="nucleotide sequence ID" value="XM_068513904.1"/>
</dbReference>
<dbReference type="EMBL" id="MLAK01000082">
    <property type="protein sequence ID" value="OHT16685.1"/>
    <property type="molecule type" value="Genomic_DNA"/>
</dbReference>
<dbReference type="AlphaFoldDB" id="A0A1J4L436"/>
<dbReference type="SUPFAM" id="SSF50978">
    <property type="entry name" value="WD40 repeat-like"/>
    <property type="match status" value="1"/>
</dbReference>
<dbReference type="GeneID" id="94848608"/>
<keyword evidence="3" id="KW-1185">Reference proteome</keyword>
<organism evidence="2 3">
    <name type="scientific">Tritrichomonas foetus</name>
    <dbReference type="NCBI Taxonomy" id="1144522"/>
    <lineage>
        <taxon>Eukaryota</taxon>
        <taxon>Metamonada</taxon>
        <taxon>Parabasalia</taxon>
        <taxon>Tritrichomonadida</taxon>
        <taxon>Tritrichomonadidae</taxon>
        <taxon>Tritrichomonas</taxon>
    </lineage>
</organism>